<reference evidence="1 2" key="1">
    <citation type="submission" date="2023-10" db="EMBL/GenBank/DDBJ databases">
        <title>Development of a sustainable strategy for remediation of hydrocarbon-contaminated territories based on the waste exchange concept.</title>
        <authorList>
            <person name="Krivoruchko A."/>
        </authorList>
    </citation>
    <scope>NUCLEOTIDE SEQUENCE [LARGE SCALE GENOMIC DNA]</scope>
    <source>
        <strain evidence="1 2">IEGM 1203</strain>
    </source>
</reference>
<dbReference type="InterPro" id="IPR019639">
    <property type="entry name" value="DUF2505"/>
</dbReference>
<comment type="caution">
    <text evidence="1">The sequence shown here is derived from an EMBL/GenBank/DDBJ whole genome shotgun (WGS) entry which is preliminary data.</text>
</comment>
<sequence length="163" mass="17747">MSKSFRFGIEFNFPSEKVHAALTDTRYWMIRLGDLYSKAVIEDGGGAIAVSLTDELESSALPGLVAKLVPDRLGVERADRWGPLSDGRAVGSVTGRAHGLPIRIEVDLELAEAGDARSVLNVDGWAEVKIPVLGGQIERLLKNMAQDLLRRDHDAVEAFLLNP</sequence>
<evidence type="ECO:0000313" key="1">
    <source>
        <dbReference type="EMBL" id="MDV6266189.1"/>
    </source>
</evidence>
<gene>
    <name evidence="1" type="ORF">R3Q16_06205</name>
</gene>
<dbReference type="EMBL" id="JAWLKB010000002">
    <property type="protein sequence ID" value="MDV6266189.1"/>
    <property type="molecule type" value="Genomic_DNA"/>
</dbReference>
<dbReference type="RefSeq" id="WP_317540825.1">
    <property type="nucleotide sequence ID" value="NZ_JAWLKB010000002.1"/>
</dbReference>
<accession>A0ABU4BPN6</accession>
<dbReference type="SUPFAM" id="SSF55961">
    <property type="entry name" value="Bet v1-like"/>
    <property type="match status" value="1"/>
</dbReference>
<proteinExistence type="predicted"/>
<protein>
    <submittedName>
        <fullName evidence="1">DUF2505 domain-containing protein</fullName>
    </submittedName>
</protein>
<evidence type="ECO:0000313" key="2">
    <source>
        <dbReference type="Proteomes" id="UP001185927"/>
    </source>
</evidence>
<name>A0ABU4BPN6_RHOGO</name>
<dbReference type="Pfam" id="PF10698">
    <property type="entry name" value="DUF2505"/>
    <property type="match status" value="1"/>
</dbReference>
<organism evidence="1 2">
    <name type="scientific">Rhodococcus globerulus</name>
    <dbReference type="NCBI Taxonomy" id="33008"/>
    <lineage>
        <taxon>Bacteria</taxon>
        <taxon>Bacillati</taxon>
        <taxon>Actinomycetota</taxon>
        <taxon>Actinomycetes</taxon>
        <taxon>Mycobacteriales</taxon>
        <taxon>Nocardiaceae</taxon>
        <taxon>Rhodococcus</taxon>
    </lineage>
</organism>
<keyword evidence="2" id="KW-1185">Reference proteome</keyword>
<dbReference type="Proteomes" id="UP001185927">
    <property type="component" value="Unassembled WGS sequence"/>
</dbReference>